<keyword evidence="4" id="KW-1185">Reference proteome</keyword>
<dbReference type="AlphaFoldDB" id="A0AAJ0F6C5"/>
<protein>
    <recommendedName>
        <fullName evidence="2">WD-like domain-containing protein</fullName>
    </recommendedName>
</protein>
<organism evidence="3 4">
    <name type="scientific">Echria macrotheca</name>
    <dbReference type="NCBI Taxonomy" id="438768"/>
    <lineage>
        <taxon>Eukaryota</taxon>
        <taxon>Fungi</taxon>
        <taxon>Dikarya</taxon>
        <taxon>Ascomycota</taxon>
        <taxon>Pezizomycotina</taxon>
        <taxon>Sordariomycetes</taxon>
        <taxon>Sordariomycetidae</taxon>
        <taxon>Sordariales</taxon>
        <taxon>Schizotheciaceae</taxon>
        <taxon>Echria</taxon>
    </lineage>
</organism>
<reference evidence="3" key="1">
    <citation type="submission" date="2023-06" db="EMBL/GenBank/DDBJ databases">
        <title>Genome-scale phylogeny and comparative genomics of the fungal order Sordariales.</title>
        <authorList>
            <consortium name="Lawrence Berkeley National Laboratory"/>
            <person name="Hensen N."/>
            <person name="Bonometti L."/>
            <person name="Westerberg I."/>
            <person name="Brannstrom I.O."/>
            <person name="Guillou S."/>
            <person name="Cros-Aarteil S."/>
            <person name="Calhoun S."/>
            <person name="Haridas S."/>
            <person name="Kuo A."/>
            <person name="Mondo S."/>
            <person name="Pangilinan J."/>
            <person name="Riley R."/>
            <person name="Labutti K."/>
            <person name="Andreopoulos B."/>
            <person name="Lipzen A."/>
            <person name="Chen C."/>
            <person name="Yanf M."/>
            <person name="Daum C."/>
            <person name="Ng V."/>
            <person name="Clum A."/>
            <person name="Steindorff A."/>
            <person name="Ohm R."/>
            <person name="Martin F."/>
            <person name="Silar P."/>
            <person name="Natvig D."/>
            <person name="Lalanne C."/>
            <person name="Gautier V."/>
            <person name="Ament-Velasquez S.L."/>
            <person name="Kruys A."/>
            <person name="Hutchinson M.I."/>
            <person name="Powell A.J."/>
            <person name="Barry K."/>
            <person name="Miller A.N."/>
            <person name="Grigoriev I.V."/>
            <person name="Debuchy R."/>
            <person name="Gladieux P."/>
            <person name="Thoren M.H."/>
            <person name="Johannesson H."/>
        </authorList>
    </citation>
    <scope>NUCLEOTIDE SEQUENCE</scope>
    <source>
        <strain evidence="3">PSN4</strain>
    </source>
</reference>
<feature type="domain" description="WD-like" evidence="2">
    <location>
        <begin position="81"/>
        <end position="189"/>
    </location>
</feature>
<accession>A0AAJ0F6C5</accession>
<dbReference type="Proteomes" id="UP001239445">
    <property type="component" value="Unassembled WGS sequence"/>
</dbReference>
<dbReference type="EMBL" id="MU839849">
    <property type="protein sequence ID" value="KAK1750060.1"/>
    <property type="molecule type" value="Genomic_DNA"/>
</dbReference>
<dbReference type="InterPro" id="IPR046925">
    <property type="entry name" value="WD-like_fungi"/>
</dbReference>
<comment type="caution">
    <text evidence="3">The sequence shown here is derived from an EMBL/GenBank/DDBJ whole genome shotgun (WGS) entry which is preliminary data.</text>
</comment>
<feature type="signal peptide" evidence="1">
    <location>
        <begin position="1"/>
        <end position="21"/>
    </location>
</feature>
<sequence>MLASMRLVTLLAVALGTTAQAASVSVRQDTAVDVPMATNLGEVENGFLVINKEDTEHGTLVWYAHAATPEPEPESDGKLNKRCGSNKVECDNSHVPRAELCAILLNDLEEAYFDLRTNPRSLCLSQGADRCCVSWSKTVNGLNGAHLHTAASQVFSTCVWYRAKSGLTRDTNLNGVCVTQCLSNRPDGCT</sequence>
<dbReference type="Pfam" id="PF20493">
    <property type="entry name" value="WD-like_fungi"/>
    <property type="match status" value="1"/>
</dbReference>
<evidence type="ECO:0000259" key="2">
    <source>
        <dbReference type="Pfam" id="PF20493"/>
    </source>
</evidence>
<gene>
    <name evidence="3" type="ORF">QBC47DRAFT_439153</name>
</gene>
<evidence type="ECO:0000256" key="1">
    <source>
        <dbReference type="SAM" id="SignalP"/>
    </source>
</evidence>
<proteinExistence type="predicted"/>
<keyword evidence="1" id="KW-0732">Signal</keyword>
<name>A0AAJ0F6C5_9PEZI</name>
<evidence type="ECO:0000313" key="3">
    <source>
        <dbReference type="EMBL" id="KAK1750060.1"/>
    </source>
</evidence>
<feature type="chain" id="PRO_5042516470" description="WD-like domain-containing protein" evidence="1">
    <location>
        <begin position="22"/>
        <end position="190"/>
    </location>
</feature>
<evidence type="ECO:0000313" key="4">
    <source>
        <dbReference type="Proteomes" id="UP001239445"/>
    </source>
</evidence>